<dbReference type="Proteomes" id="UP000295765">
    <property type="component" value="Unassembled WGS sequence"/>
</dbReference>
<dbReference type="SUPFAM" id="SSF46458">
    <property type="entry name" value="Globin-like"/>
    <property type="match status" value="1"/>
</dbReference>
<dbReference type="InterPro" id="IPR009050">
    <property type="entry name" value="Globin-like_sf"/>
</dbReference>
<sequence>MNETSLYARLGGYDAIAAVANDLLPRLQADPQLARFWQHRGDDGVRRERQLLIDFLCASAGGPLYYTGRDMKLTHRGMRISESDWSAFLTHLRATLEAFQVPAAERDEVIAFVQSTKADIVEA</sequence>
<protein>
    <submittedName>
        <fullName evidence="7">Hemoglobin</fullName>
    </submittedName>
</protein>
<proteinExistence type="predicted"/>
<evidence type="ECO:0000256" key="1">
    <source>
        <dbReference type="ARBA" id="ARBA00001971"/>
    </source>
</evidence>
<dbReference type="RefSeq" id="WP_132543061.1">
    <property type="nucleotide sequence ID" value="NZ_SLWY01000012.1"/>
</dbReference>
<dbReference type="GO" id="GO:0046872">
    <property type="term" value="F:metal ion binding"/>
    <property type="evidence" value="ECO:0007669"/>
    <property type="project" value="UniProtKB-KW"/>
</dbReference>
<accession>A0A4R2L678</accession>
<organism evidence="7 8">
    <name type="scientific">Plasticicumulans lactativorans</name>
    <dbReference type="NCBI Taxonomy" id="1133106"/>
    <lineage>
        <taxon>Bacteria</taxon>
        <taxon>Pseudomonadati</taxon>
        <taxon>Pseudomonadota</taxon>
        <taxon>Gammaproteobacteria</taxon>
        <taxon>Candidatus Competibacteraceae</taxon>
        <taxon>Plasticicumulans</taxon>
    </lineage>
</organism>
<dbReference type="GO" id="GO:0015671">
    <property type="term" value="P:oxygen transport"/>
    <property type="evidence" value="ECO:0007669"/>
    <property type="project" value="InterPro"/>
</dbReference>
<reference evidence="7 8" key="1">
    <citation type="submission" date="2019-03" db="EMBL/GenBank/DDBJ databases">
        <title>Genomic Encyclopedia of Type Strains, Phase IV (KMG-IV): sequencing the most valuable type-strain genomes for metagenomic binning, comparative biology and taxonomic classification.</title>
        <authorList>
            <person name="Goeker M."/>
        </authorList>
    </citation>
    <scope>NUCLEOTIDE SEQUENCE [LARGE SCALE GENOMIC DNA]</scope>
    <source>
        <strain evidence="7 8">DSM 25287</strain>
    </source>
</reference>
<comment type="caution">
    <text evidence="7">The sequence shown here is derived from an EMBL/GenBank/DDBJ whole genome shotgun (WGS) entry which is preliminary data.</text>
</comment>
<evidence type="ECO:0000313" key="7">
    <source>
        <dbReference type="EMBL" id="TCO80787.1"/>
    </source>
</evidence>
<comment type="cofactor">
    <cofactor evidence="1">
        <name>heme</name>
        <dbReference type="ChEBI" id="CHEBI:30413"/>
    </cofactor>
</comment>
<dbReference type="PROSITE" id="PS01213">
    <property type="entry name" value="GLOBIN_FAM_2"/>
    <property type="match status" value="1"/>
</dbReference>
<evidence type="ECO:0000256" key="3">
    <source>
        <dbReference type="ARBA" id="ARBA00022617"/>
    </source>
</evidence>
<keyword evidence="4 6" id="KW-0479">Metal-binding</keyword>
<dbReference type="InterPro" id="IPR012292">
    <property type="entry name" value="Globin/Proto"/>
</dbReference>
<evidence type="ECO:0000256" key="5">
    <source>
        <dbReference type="ARBA" id="ARBA00023004"/>
    </source>
</evidence>
<dbReference type="GO" id="GO:0019825">
    <property type="term" value="F:oxygen binding"/>
    <property type="evidence" value="ECO:0007669"/>
    <property type="project" value="InterPro"/>
</dbReference>
<dbReference type="CDD" id="cd00454">
    <property type="entry name" value="TrHb1_N"/>
    <property type="match status" value="1"/>
</dbReference>
<evidence type="ECO:0000256" key="4">
    <source>
        <dbReference type="ARBA" id="ARBA00022723"/>
    </source>
</evidence>
<name>A0A4R2L678_9GAMM</name>
<dbReference type="AlphaFoldDB" id="A0A4R2L678"/>
<dbReference type="Gene3D" id="1.10.490.10">
    <property type="entry name" value="Globins"/>
    <property type="match status" value="1"/>
</dbReference>
<dbReference type="GO" id="GO:0020037">
    <property type="term" value="F:heme binding"/>
    <property type="evidence" value="ECO:0007669"/>
    <property type="project" value="InterPro"/>
</dbReference>
<evidence type="ECO:0000256" key="6">
    <source>
        <dbReference type="PIRSR" id="PIRSR601486-1"/>
    </source>
</evidence>
<evidence type="ECO:0000256" key="2">
    <source>
        <dbReference type="ARBA" id="ARBA00022448"/>
    </source>
</evidence>
<gene>
    <name evidence="7" type="ORF">EV699_112127</name>
</gene>
<dbReference type="InterPro" id="IPR019795">
    <property type="entry name" value="Globin_bac-like_CS"/>
</dbReference>
<dbReference type="OrthoDB" id="9795814at2"/>
<keyword evidence="5 6" id="KW-0408">Iron</keyword>
<feature type="binding site" description="distal binding residue" evidence="6">
    <location>
        <position position="75"/>
    </location>
    <ligand>
        <name>heme</name>
        <dbReference type="ChEBI" id="CHEBI:30413"/>
    </ligand>
    <ligandPart>
        <name>Fe</name>
        <dbReference type="ChEBI" id="CHEBI:18248"/>
    </ligandPart>
</feature>
<evidence type="ECO:0000313" key="8">
    <source>
        <dbReference type="Proteomes" id="UP000295765"/>
    </source>
</evidence>
<dbReference type="EMBL" id="SLWY01000012">
    <property type="protein sequence ID" value="TCO80787.1"/>
    <property type="molecule type" value="Genomic_DNA"/>
</dbReference>
<dbReference type="Pfam" id="PF01152">
    <property type="entry name" value="Bac_globin"/>
    <property type="match status" value="1"/>
</dbReference>
<dbReference type="InterPro" id="IPR001486">
    <property type="entry name" value="Hemoglobin_trunc"/>
</dbReference>
<keyword evidence="3 6" id="KW-0349">Heme</keyword>
<keyword evidence="8" id="KW-1185">Reference proteome</keyword>
<keyword evidence="2" id="KW-0813">Transport</keyword>